<organism evidence="1 2">
    <name type="scientific">Rodentibacter pneumotropicus</name>
    <dbReference type="NCBI Taxonomy" id="758"/>
    <lineage>
        <taxon>Bacteria</taxon>
        <taxon>Pseudomonadati</taxon>
        <taxon>Pseudomonadota</taxon>
        <taxon>Gammaproteobacteria</taxon>
        <taxon>Pasteurellales</taxon>
        <taxon>Pasteurellaceae</taxon>
        <taxon>Rodentibacter</taxon>
    </lineage>
</organism>
<gene>
    <name evidence="1" type="ORF">NCTC8284_01837</name>
</gene>
<dbReference type="AlphaFoldDB" id="A0A448MNC4"/>
<evidence type="ECO:0000313" key="2">
    <source>
        <dbReference type="Proteomes" id="UP000278733"/>
    </source>
</evidence>
<proteinExistence type="predicted"/>
<sequence>MSILAGINLQTFIPLFEEFLTKQGWVRLKELEAFSIWNIEENPSFNTDIRVLNLKSSDYVDDIEFTEAAIEKLASYFSSSKELITQTILDKAILLNRERSVFE</sequence>
<reference evidence="1 2" key="1">
    <citation type="submission" date="2018-12" db="EMBL/GenBank/DDBJ databases">
        <authorList>
            <consortium name="Pathogen Informatics"/>
        </authorList>
    </citation>
    <scope>NUCLEOTIDE SEQUENCE [LARGE SCALE GENOMIC DNA]</scope>
    <source>
        <strain evidence="1 2">NCTC8284</strain>
    </source>
</reference>
<accession>A0A448MNC4</accession>
<dbReference type="Proteomes" id="UP000278733">
    <property type="component" value="Chromosome"/>
</dbReference>
<evidence type="ECO:0000313" key="1">
    <source>
        <dbReference type="EMBL" id="VEH66664.1"/>
    </source>
</evidence>
<name>A0A448MNC4_9PAST</name>
<dbReference type="EMBL" id="LR134405">
    <property type="protein sequence ID" value="VEH66664.1"/>
    <property type="molecule type" value="Genomic_DNA"/>
</dbReference>
<dbReference type="KEGG" id="rpne:NCTC8284_01837"/>
<protein>
    <submittedName>
        <fullName evidence="1">Uncharacterized protein</fullName>
    </submittedName>
</protein>